<dbReference type="EMBL" id="JEMB01001770">
    <property type="protein sequence ID" value="KYF85202.1"/>
    <property type="molecule type" value="Genomic_DNA"/>
</dbReference>
<evidence type="ECO:0000256" key="4">
    <source>
        <dbReference type="ARBA" id="ARBA00022833"/>
    </source>
</evidence>
<keyword evidence="3" id="KW-0479">Metal-binding</keyword>
<keyword evidence="7" id="KW-0223">Dioxygenase</keyword>
<dbReference type="PANTHER" id="PTHR30096:SF0">
    <property type="entry name" value="4,5-DOPA DIOXYGENASE EXTRADIOL-LIKE PROTEIN"/>
    <property type="match status" value="1"/>
</dbReference>
<evidence type="ECO:0000256" key="1">
    <source>
        <dbReference type="ARBA" id="ARBA00001947"/>
    </source>
</evidence>
<evidence type="ECO:0000313" key="8">
    <source>
        <dbReference type="Proteomes" id="UP000075635"/>
    </source>
</evidence>
<comment type="similarity">
    <text evidence="2">Belongs to the DODA-type extradiol aromatic ring-opening dioxygenase family.</text>
</comment>
<dbReference type="SUPFAM" id="SSF53213">
    <property type="entry name" value="LigB-like"/>
    <property type="match status" value="1"/>
</dbReference>
<dbReference type="Pfam" id="PF02900">
    <property type="entry name" value="LigB"/>
    <property type="match status" value="1"/>
</dbReference>
<gene>
    <name evidence="7" type="ORF">BE17_31385</name>
</gene>
<dbReference type="GO" id="GO:0008270">
    <property type="term" value="F:zinc ion binding"/>
    <property type="evidence" value="ECO:0007669"/>
    <property type="project" value="InterPro"/>
</dbReference>
<keyword evidence="5" id="KW-0560">Oxidoreductase</keyword>
<reference evidence="7 8" key="1">
    <citation type="submission" date="2014-02" db="EMBL/GenBank/DDBJ databases">
        <title>The small core and large imbalanced accessory genome model reveals a collaborative survival strategy of Sorangium cellulosum strains in nature.</title>
        <authorList>
            <person name="Han K."/>
            <person name="Peng R."/>
            <person name="Blom J."/>
            <person name="Li Y.-Z."/>
        </authorList>
    </citation>
    <scope>NUCLEOTIDE SEQUENCE [LARGE SCALE GENOMIC DNA]</scope>
    <source>
        <strain evidence="7 8">So0011-07</strain>
    </source>
</reference>
<dbReference type="GO" id="GO:0016702">
    <property type="term" value="F:oxidoreductase activity, acting on single donors with incorporation of molecular oxygen, incorporation of two atoms of oxygen"/>
    <property type="evidence" value="ECO:0007669"/>
    <property type="project" value="UniProtKB-ARBA"/>
</dbReference>
<protein>
    <submittedName>
        <fullName evidence="7">Dioxygenase</fullName>
    </submittedName>
</protein>
<comment type="cofactor">
    <cofactor evidence="1">
        <name>Zn(2+)</name>
        <dbReference type="ChEBI" id="CHEBI:29105"/>
    </cofactor>
</comment>
<dbReference type="PANTHER" id="PTHR30096">
    <property type="entry name" value="4,5-DOPA DIOXYGENASE EXTRADIOL-LIKE PROTEIN"/>
    <property type="match status" value="1"/>
</dbReference>
<evidence type="ECO:0000256" key="5">
    <source>
        <dbReference type="ARBA" id="ARBA00023002"/>
    </source>
</evidence>
<feature type="domain" description="Extradiol ring-cleavage dioxygenase class III enzyme subunit B" evidence="6">
    <location>
        <begin position="33"/>
        <end position="252"/>
    </location>
</feature>
<evidence type="ECO:0000256" key="2">
    <source>
        <dbReference type="ARBA" id="ARBA00007581"/>
    </source>
</evidence>
<dbReference type="PIRSF" id="PIRSF006157">
    <property type="entry name" value="Doxgns_DODA"/>
    <property type="match status" value="1"/>
</dbReference>
<dbReference type="GO" id="GO:0008198">
    <property type="term" value="F:ferrous iron binding"/>
    <property type="evidence" value="ECO:0007669"/>
    <property type="project" value="InterPro"/>
</dbReference>
<dbReference type="AlphaFoldDB" id="A0A150RY96"/>
<name>A0A150RY96_SORCE</name>
<dbReference type="CDD" id="cd07363">
    <property type="entry name" value="45_DOPA_Dioxygenase"/>
    <property type="match status" value="1"/>
</dbReference>
<evidence type="ECO:0000259" key="6">
    <source>
        <dbReference type="Pfam" id="PF02900"/>
    </source>
</evidence>
<proteinExistence type="inferred from homology"/>
<dbReference type="Gene3D" id="3.40.830.10">
    <property type="entry name" value="LigB-like"/>
    <property type="match status" value="1"/>
</dbReference>
<dbReference type="InterPro" id="IPR004183">
    <property type="entry name" value="Xdiol_dOase_suB"/>
</dbReference>
<keyword evidence="4" id="KW-0862">Zinc</keyword>
<organism evidence="7 8">
    <name type="scientific">Sorangium cellulosum</name>
    <name type="common">Polyangium cellulosum</name>
    <dbReference type="NCBI Taxonomy" id="56"/>
    <lineage>
        <taxon>Bacteria</taxon>
        <taxon>Pseudomonadati</taxon>
        <taxon>Myxococcota</taxon>
        <taxon>Polyangia</taxon>
        <taxon>Polyangiales</taxon>
        <taxon>Polyangiaceae</taxon>
        <taxon>Sorangium</taxon>
    </lineage>
</organism>
<dbReference type="Proteomes" id="UP000075635">
    <property type="component" value="Unassembled WGS sequence"/>
</dbReference>
<accession>A0A150RY96</accession>
<evidence type="ECO:0000313" key="7">
    <source>
        <dbReference type="EMBL" id="KYF85202.1"/>
    </source>
</evidence>
<evidence type="ECO:0000256" key="3">
    <source>
        <dbReference type="ARBA" id="ARBA00022723"/>
    </source>
</evidence>
<sequence>MSETQNQARVGRMPALFLAHGSPFLLDDGAWVAELGAWAQAVPRPRAILMLSAHWVDAPVTLGATETAPLVYDFYNFPEKYYRVTYPAPGAPALARRVRELLGPLGPVAEDPRRGLDHGAYVPLICMYPGADVPVLQVSLPTLAPAPLLAMGRALAPLRDEGILLVGSGFLTHNLRAADWRTAAVAPPWATEFDAWCAEVLARRDVDALLDYRARAPGVRMALPTHEHFVPVVAAMGASIDVSEPVEFPITGLTYGSFTKRSVQFG</sequence>
<comment type="caution">
    <text evidence="7">The sequence shown here is derived from an EMBL/GenBank/DDBJ whole genome shotgun (WGS) entry which is preliminary data.</text>
</comment>
<dbReference type="InterPro" id="IPR014436">
    <property type="entry name" value="Extradiol_dOase_DODA"/>
</dbReference>